<dbReference type="Proteomes" id="UP000319836">
    <property type="component" value="Unassembled WGS sequence"/>
</dbReference>
<dbReference type="PANTHER" id="PTHR44196">
    <property type="entry name" value="DEHYDROGENASE/REDUCTASE SDR FAMILY MEMBER 7B"/>
    <property type="match status" value="1"/>
</dbReference>
<comment type="caution">
    <text evidence="5">The sequence shown here is derived from an EMBL/GenBank/DDBJ whole genome shotgun (WGS) entry which is preliminary data.</text>
</comment>
<dbReference type="InterPro" id="IPR057326">
    <property type="entry name" value="KR_dom"/>
</dbReference>
<dbReference type="PANTHER" id="PTHR44196:SF1">
    <property type="entry name" value="DEHYDROGENASE_REDUCTASE SDR FAMILY MEMBER 7B"/>
    <property type="match status" value="1"/>
</dbReference>
<dbReference type="InterPro" id="IPR002347">
    <property type="entry name" value="SDR_fam"/>
</dbReference>
<gene>
    <name evidence="5" type="ORF">E6K80_07875</name>
</gene>
<dbReference type="GO" id="GO:0016491">
    <property type="term" value="F:oxidoreductase activity"/>
    <property type="evidence" value="ECO:0007669"/>
    <property type="project" value="UniProtKB-KW"/>
</dbReference>
<dbReference type="AlphaFoldDB" id="A0A538U417"/>
<comment type="similarity">
    <text evidence="1 3">Belongs to the short-chain dehydrogenases/reductases (SDR) family.</text>
</comment>
<protein>
    <submittedName>
        <fullName evidence="5">SDR family oxidoreductase</fullName>
    </submittedName>
</protein>
<dbReference type="GO" id="GO:0016020">
    <property type="term" value="C:membrane"/>
    <property type="evidence" value="ECO:0007669"/>
    <property type="project" value="TreeGrafter"/>
</dbReference>
<dbReference type="CDD" id="cd05233">
    <property type="entry name" value="SDR_c"/>
    <property type="match status" value="1"/>
</dbReference>
<evidence type="ECO:0000256" key="3">
    <source>
        <dbReference type="RuleBase" id="RU000363"/>
    </source>
</evidence>
<dbReference type="PRINTS" id="PR00080">
    <property type="entry name" value="SDRFAMILY"/>
</dbReference>
<accession>A0A538U417</accession>
<feature type="domain" description="Ketoreductase" evidence="4">
    <location>
        <begin position="7"/>
        <end position="209"/>
    </location>
</feature>
<dbReference type="FunFam" id="3.40.50.720:FF:000084">
    <property type="entry name" value="Short-chain dehydrogenase reductase"/>
    <property type="match status" value="1"/>
</dbReference>
<keyword evidence="2" id="KW-0560">Oxidoreductase</keyword>
<dbReference type="InterPro" id="IPR036291">
    <property type="entry name" value="NAD(P)-bd_dom_sf"/>
</dbReference>
<dbReference type="EMBL" id="VBPA01000189">
    <property type="protein sequence ID" value="TMQ70646.1"/>
    <property type="molecule type" value="Genomic_DNA"/>
</dbReference>
<evidence type="ECO:0000313" key="6">
    <source>
        <dbReference type="Proteomes" id="UP000319836"/>
    </source>
</evidence>
<evidence type="ECO:0000256" key="1">
    <source>
        <dbReference type="ARBA" id="ARBA00006484"/>
    </source>
</evidence>
<dbReference type="Pfam" id="PF00106">
    <property type="entry name" value="adh_short"/>
    <property type="match status" value="1"/>
</dbReference>
<dbReference type="SMART" id="SM00822">
    <property type="entry name" value="PKS_KR"/>
    <property type="match status" value="1"/>
</dbReference>
<evidence type="ECO:0000256" key="2">
    <source>
        <dbReference type="ARBA" id="ARBA00023002"/>
    </source>
</evidence>
<dbReference type="Gene3D" id="3.40.50.720">
    <property type="entry name" value="NAD(P)-binding Rossmann-like Domain"/>
    <property type="match status" value="1"/>
</dbReference>
<reference evidence="5 6" key="1">
    <citation type="journal article" date="2019" name="Nat. Microbiol.">
        <title>Mediterranean grassland soil C-N compound turnover is dependent on rainfall and depth, and is mediated by genomically divergent microorganisms.</title>
        <authorList>
            <person name="Diamond S."/>
            <person name="Andeer P.F."/>
            <person name="Li Z."/>
            <person name="Crits-Christoph A."/>
            <person name="Burstein D."/>
            <person name="Anantharaman K."/>
            <person name="Lane K.R."/>
            <person name="Thomas B.C."/>
            <person name="Pan C."/>
            <person name="Northen T.R."/>
            <person name="Banfield J.F."/>
        </authorList>
    </citation>
    <scope>NUCLEOTIDE SEQUENCE [LARGE SCALE GENOMIC DNA]</scope>
    <source>
        <strain evidence="5">WS_10</strain>
    </source>
</reference>
<evidence type="ECO:0000259" key="4">
    <source>
        <dbReference type="SMART" id="SM00822"/>
    </source>
</evidence>
<dbReference type="PRINTS" id="PR00081">
    <property type="entry name" value="GDHRDH"/>
</dbReference>
<evidence type="ECO:0000313" key="5">
    <source>
        <dbReference type="EMBL" id="TMQ70646.1"/>
    </source>
</evidence>
<sequence>MKLEGRGALITGASHGLGFAIAQALAREGAVVACMARPGAALDQALERLRAGGARAIAAAADVTREAEVARAVPIALDALPALDVLVLNAGTWQGASLAETTEAQWDQLMNLNLKGAFLTLKHCVPALTSRGGATVIGIASIGALVGQPGSSAYAASKWGLRGFLESAALELKPHRVRVTVIYPHQINSAGRALAAGAERDRALEPDDIAELVVLACAAPSHVSMGDVSIWPLSAGIRDTMR</sequence>
<dbReference type="SUPFAM" id="SSF51735">
    <property type="entry name" value="NAD(P)-binding Rossmann-fold domains"/>
    <property type="match status" value="1"/>
</dbReference>
<dbReference type="InterPro" id="IPR020904">
    <property type="entry name" value="Sc_DH/Rdtase_CS"/>
</dbReference>
<name>A0A538U417_UNCEI</name>
<dbReference type="PROSITE" id="PS00061">
    <property type="entry name" value="ADH_SHORT"/>
    <property type="match status" value="1"/>
</dbReference>
<organism evidence="5 6">
    <name type="scientific">Eiseniibacteriota bacterium</name>
    <dbReference type="NCBI Taxonomy" id="2212470"/>
    <lineage>
        <taxon>Bacteria</taxon>
        <taxon>Candidatus Eiseniibacteriota</taxon>
    </lineage>
</organism>
<proteinExistence type="inferred from homology"/>